<dbReference type="InterPro" id="IPR036278">
    <property type="entry name" value="Sialidase_sf"/>
</dbReference>
<reference evidence="2 3" key="1">
    <citation type="submission" date="2024-09" db="EMBL/GenBank/DDBJ databases">
        <authorList>
            <person name="Zhang Z.-H."/>
        </authorList>
    </citation>
    <scope>NUCLEOTIDE SEQUENCE [LARGE SCALE GENOMIC DNA]</scope>
    <source>
        <strain evidence="2 3">HHTR114</strain>
    </source>
</reference>
<evidence type="ECO:0000313" key="2">
    <source>
        <dbReference type="EMBL" id="MFC6034617.1"/>
    </source>
</evidence>
<comment type="caution">
    <text evidence="2">The sequence shown here is derived from an EMBL/GenBank/DDBJ whole genome shotgun (WGS) entry which is preliminary data.</text>
</comment>
<accession>A0ABW1KVM8</accession>
<proteinExistence type="predicted"/>
<dbReference type="PANTHER" id="PTHR43752">
    <property type="entry name" value="BNR/ASP-BOX REPEAT FAMILY PROTEIN"/>
    <property type="match status" value="1"/>
</dbReference>
<dbReference type="EMBL" id="JBHPON010000001">
    <property type="protein sequence ID" value="MFC6034617.1"/>
    <property type="molecule type" value="Genomic_DNA"/>
</dbReference>
<protein>
    <submittedName>
        <fullName evidence="2">Sialidase family protein</fullName>
        <ecNumber evidence="2">3.2.1.-</ecNumber>
    </submittedName>
</protein>
<dbReference type="Gene3D" id="2.120.10.10">
    <property type="match status" value="1"/>
</dbReference>
<dbReference type="CDD" id="cd15482">
    <property type="entry name" value="Sialidase_non-viral"/>
    <property type="match status" value="1"/>
</dbReference>
<dbReference type="GO" id="GO:0016798">
    <property type="term" value="F:hydrolase activity, acting on glycosyl bonds"/>
    <property type="evidence" value="ECO:0007669"/>
    <property type="project" value="UniProtKB-KW"/>
</dbReference>
<feature type="domain" description="Sialidase" evidence="1">
    <location>
        <begin position="176"/>
        <end position="386"/>
    </location>
</feature>
<keyword evidence="2" id="KW-0326">Glycosidase</keyword>
<evidence type="ECO:0000259" key="1">
    <source>
        <dbReference type="Pfam" id="PF13088"/>
    </source>
</evidence>
<dbReference type="EC" id="3.2.1.-" evidence="2"/>
<dbReference type="SUPFAM" id="SSF50939">
    <property type="entry name" value="Sialidases"/>
    <property type="match status" value="1"/>
</dbReference>
<name>A0ABW1KVM8_9PROT</name>
<gene>
    <name evidence="2" type="ORF">ACFMB1_03625</name>
</gene>
<sequence>MIERRGVLISGLGVTALASCATGAPATRRADPLKTQFQRPQLDETVKHGVVYRNEREFCGWPFYCGFWKTADGSLLASFKRIPTEYNAYNDVDHNNLTRHRGKLWTIRSTDNGQSWDPNSFQEVFDMNYREGSDLPGGHAADWSDLPPLDFFSRDTLLMGGGLPRLFAPGAEAWLRASADGGRTWRRTMFLPKYSLPSLTAFGSSMYATREDGVHLLGLNTTSPEAMSPRPLVYSSMDGADWRFLSFVTPEKPPSAFYKGGSPFAPAPHFYPRVTILQGGHMLASLRYQRDPRNVIWTEIYESKDGGRTWSFLSRVNDWGAPGDLVPMRDGRVVCVYGYRIEPQGIRYRVSEDKGRTWGKEMILRDDGGSWDLGYPRVIETEPGKLMTIYYMNLKSDPVQVNGGVRHIAWTTFRP</sequence>
<keyword evidence="2" id="KW-0378">Hydrolase</keyword>
<dbReference type="Proteomes" id="UP001596116">
    <property type="component" value="Unassembled WGS sequence"/>
</dbReference>
<evidence type="ECO:0000313" key="3">
    <source>
        <dbReference type="Proteomes" id="UP001596116"/>
    </source>
</evidence>
<keyword evidence="3" id="KW-1185">Reference proteome</keyword>
<dbReference type="PANTHER" id="PTHR43752:SF2">
    <property type="entry name" value="BNR_ASP-BOX REPEAT FAMILY PROTEIN"/>
    <property type="match status" value="1"/>
</dbReference>
<dbReference type="PROSITE" id="PS51257">
    <property type="entry name" value="PROKAR_LIPOPROTEIN"/>
    <property type="match status" value="1"/>
</dbReference>
<dbReference type="Pfam" id="PF13088">
    <property type="entry name" value="BNR_2"/>
    <property type="match status" value="1"/>
</dbReference>
<dbReference type="InterPro" id="IPR011040">
    <property type="entry name" value="Sialidase"/>
</dbReference>
<organism evidence="2 3">
    <name type="scientific">Hyphococcus aureus</name>
    <dbReference type="NCBI Taxonomy" id="2666033"/>
    <lineage>
        <taxon>Bacteria</taxon>
        <taxon>Pseudomonadati</taxon>
        <taxon>Pseudomonadota</taxon>
        <taxon>Alphaproteobacteria</taxon>
        <taxon>Parvularculales</taxon>
        <taxon>Parvularculaceae</taxon>
        <taxon>Hyphococcus</taxon>
    </lineage>
</organism>
<dbReference type="RefSeq" id="WP_379880046.1">
    <property type="nucleotide sequence ID" value="NZ_JBHPON010000001.1"/>
</dbReference>